<dbReference type="Proteomes" id="UP001165296">
    <property type="component" value="Unassembled WGS sequence"/>
</dbReference>
<proteinExistence type="predicted"/>
<feature type="transmembrane region" description="Helical" evidence="2">
    <location>
        <begin position="71"/>
        <end position="94"/>
    </location>
</feature>
<evidence type="ECO:0000313" key="4">
    <source>
        <dbReference type="Proteomes" id="UP001165296"/>
    </source>
</evidence>
<keyword evidence="2" id="KW-0812">Transmembrane</keyword>
<feature type="region of interest" description="Disordered" evidence="1">
    <location>
        <begin position="42"/>
        <end position="64"/>
    </location>
</feature>
<accession>A0ABS8AYB6</accession>
<gene>
    <name evidence="3" type="ORF">LGH74_22675</name>
</gene>
<dbReference type="EMBL" id="JAJADR010000011">
    <property type="protein sequence ID" value="MCB2410810.1"/>
    <property type="molecule type" value="Genomic_DNA"/>
</dbReference>
<evidence type="ECO:0000313" key="3">
    <source>
        <dbReference type="EMBL" id="MCB2410810.1"/>
    </source>
</evidence>
<reference evidence="3" key="1">
    <citation type="submission" date="2021-10" db="EMBL/GenBank/DDBJ databases">
        <authorList>
            <person name="Dean J.D."/>
            <person name="Kim M.K."/>
            <person name="Newey C.N."/>
            <person name="Stoker T.S."/>
            <person name="Thompson D.W."/>
            <person name="Grose J.H."/>
        </authorList>
    </citation>
    <scope>NUCLEOTIDE SEQUENCE</scope>
    <source>
        <strain evidence="3">BT178</strain>
    </source>
</reference>
<evidence type="ECO:0000256" key="2">
    <source>
        <dbReference type="SAM" id="Phobius"/>
    </source>
</evidence>
<sequence>MPNPTTFLPNPGEEGSRVPTFFVNPVTFFANPRQEGWKVYEEGQNLGEEGRNPGKEDGNPRREGGRHWRGLAAIIFMPLYSAYAVDILHLIALFDPDGE</sequence>
<keyword evidence="2" id="KW-0472">Membrane</keyword>
<organism evidence="3 4">
    <name type="scientific">Hymenobacter lucidus</name>
    <dbReference type="NCBI Taxonomy" id="2880930"/>
    <lineage>
        <taxon>Bacteria</taxon>
        <taxon>Pseudomonadati</taxon>
        <taxon>Bacteroidota</taxon>
        <taxon>Cytophagia</taxon>
        <taxon>Cytophagales</taxon>
        <taxon>Hymenobacteraceae</taxon>
        <taxon>Hymenobacter</taxon>
    </lineage>
</organism>
<name>A0ABS8AYB6_9BACT</name>
<protein>
    <submittedName>
        <fullName evidence="3">Uncharacterized protein</fullName>
    </submittedName>
</protein>
<keyword evidence="4" id="KW-1185">Reference proteome</keyword>
<comment type="caution">
    <text evidence="3">The sequence shown here is derived from an EMBL/GenBank/DDBJ whole genome shotgun (WGS) entry which is preliminary data.</text>
</comment>
<feature type="compositionally biased region" description="Basic and acidic residues" evidence="1">
    <location>
        <begin position="48"/>
        <end position="64"/>
    </location>
</feature>
<evidence type="ECO:0000256" key="1">
    <source>
        <dbReference type="SAM" id="MobiDB-lite"/>
    </source>
</evidence>
<keyword evidence="2" id="KW-1133">Transmembrane helix</keyword>